<comment type="caution">
    <text evidence="1">The sequence shown here is derived from an EMBL/GenBank/DDBJ whole genome shotgun (WGS) entry which is preliminary data.</text>
</comment>
<dbReference type="Proteomes" id="UP001152888">
    <property type="component" value="Unassembled WGS sequence"/>
</dbReference>
<gene>
    <name evidence="1" type="ORF">ACAOBT_LOCUS16737</name>
</gene>
<organism evidence="1 2">
    <name type="scientific">Acanthoscelides obtectus</name>
    <name type="common">Bean weevil</name>
    <name type="synonym">Bruchus obtectus</name>
    <dbReference type="NCBI Taxonomy" id="200917"/>
    <lineage>
        <taxon>Eukaryota</taxon>
        <taxon>Metazoa</taxon>
        <taxon>Ecdysozoa</taxon>
        <taxon>Arthropoda</taxon>
        <taxon>Hexapoda</taxon>
        <taxon>Insecta</taxon>
        <taxon>Pterygota</taxon>
        <taxon>Neoptera</taxon>
        <taxon>Endopterygota</taxon>
        <taxon>Coleoptera</taxon>
        <taxon>Polyphaga</taxon>
        <taxon>Cucujiformia</taxon>
        <taxon>Chrysomeloidea</taxon>
        <taxon>Chrysomelidae</taxon>
        <taxon>Bruchinae</taxon>
        <taxon>Bruchini</taxon>
        <taxon>Acanthoscelides</taxon>
    </lineage>
</organism>
<proteinExistence type="predicted"/>
<dbReference type="AlphaFoldDB" id="A0A9P0L4Y1"/>
<evidence type="ECO:0000313" key="1">
    <source>
        <dbReference type="EMBL" id="CAH1985526.1"/>
    </source>
</evidence>
<name>A0A9P0L4Y1_ACAOB</name>
<evidence type="ECO:0000313" key="2">
    <source>
        <dbReference type="Proteomes" id="UP001152888"/>
    </source>
</evidence>
<sequence>MSFFKIPNTRAIRFRRETTVGRIGKDCLWTNRMNIFDWLFSQRRTRRWRKRRRGGRHYRASPS</sequence>
<accession>A0A9P0L4Y1</accession>
<dbReference type="EMBL" id="CAKOFQ010006982">
    <property type="protein sequence ID" value="CAH1985526.1"/>
    <property type="molecule type" value="Genomic_DNA"/>
</dbReference>
<protein>
    <submittedName>
        <fullName evidence="1">Uncharacterized protein</fullName>
    </submittedName>
</protein>
<reference evidence="1" key="1">
    <citation type="submission" date="2022-03" db="EMBL/GenBank/DDBJ databases">
        <authorList>
            <person name="Sayadi A."/>
        </authorList>
    </citation>
    <scope>NUCLEOTIDE SEQUENCE</scope>
</reference>
<keyword evidence="2" id="KW-1185">Reference proteome</keyword>